<dbReference type="EMBL" id="JAMYWD010000008">
    <property type="protein sequence ID" value="KAJ4962574.1"/>
    <property type="molecule type" value="Genomic_DNA"/>
</dbReference>
<evidence type="ECO:0000256" key="1">
    <source>
        <dbReference type="SAM" id="MobiDB-lite"/>
    </source>
</evidence>
<dbReference type="AlphaFoldDB" id="A0A9Q0HFA5"/>
<accession>A0A9Q0HFA5</accession>
<organism evidence="2 3">
    <name type="scientific">Protea cynaroides</name>
    <dbReference type="NCBI Taxonomy" id="273540"/>
    <lineage>
        <taxon>Eukaryota</taxon>
        <taxon>Viridiplantae</taxon>
        <taxon>Streptophyta</taxon>
        <taxon>Embryophyta</taxon>
        <taxon>Tracheophyta</taxon>
        <taxon>Spermatophyta</taxon>
        <taxon>Magnoliopsida</taxon>
        <taxon>Proteales</taxon>
        <taxon>Proteaceae</taxon>
        <taxon>Protea</taxon>
    </lineage>
</organism>
<protein>
    <submittedName>
        <fullName evidence="2">Uncharacterized protein</fullName>
    </submittedName>
</protein>
<feature type="compositionally biased region" description="Polar residues" evidence="1">
    <location>
        <begin position="48"/>
        <end position="85"/>
    </location>
</feature>
<evidence type="ECO:0000313" key="3">
    <source>
        <dbReference type="Proteomes" id="UP001141806"/>
    </source>
</evidence>
<evidence type="ECO:0000313" key="2">
    <source>
        <dbReference type="EMBL" id="KAJ4962574.1"/>
    </source>
</evidence>
<comment type="caution">
    <text evidence="2">The sequence shown here is derived from an EMBL/GenBank/DDBJ whole genome shotgun (WGS) entry which is preliminary data.</text>
</comment>
<proteinExistence type="predicted"/>
<sequence>MSAGDLRPPAPGAGVIGGGRGYGRGSGVNPNAMVLWDRDVFLHSTQGISENASSKSRSTSQTMGHQSTQAGAVFSAGSNGRLRNQSRPDEDRHVFFENIHLQDGVADGVVQSSGSEMHRDGISAAISMVNAGNRVSARIRRRVDDPMRMAAAAGTETLLLGGLNPLSHVGNSSVAGVSLISGPLLVSEPVTGMDHQAASATDCVANADLERTHFDIGRFLGFPSKETGVSPVGKNPANDSVPTVTQAAPAGMTRNARKCMASVHMREGGVLQMYYQGYLTSLPEPVNE</sequence>
<feature type="region of interest" description="Disordered" evidence="1">
    <location>
        <begin position="1"/>
        <end position="21"/>
    </location>
</feature>
<dbReference type="Proteomes" id="UP001141806">
    <property type="component" value="Unassembled WGS sequence"/>
</dbReference>
<reference evidence="2" key="1">
    <citation type="journal article" date="2023" name="Plant J.">
        <title>The genome of the king protea, Protea cynaroides.</title>
        <authorList>
            <person name="Chang J."/>
            <person name="Duong T.A."/>
            <person name="Schoeman C."/>
            <person name="Ma X."/>
            <person name="Roodt D."/>
            <person name="Barker N."/>
            <person name="Li Z."/>
            <person name="Van de Peer Y."/>
            <person name="Mizrachi E."/>
        </authorList>
    </citation>
    <scope>NUCLEOTIDE SEQUENCE</scope>
    <source>
        <tissue evidence="2">Young leaves</tissue>
    </source>
</reference>
<gene>
    <name evidence="2" type="ORF">NE237_022513</name>
</gene>
<name>A0A9Q0HFA5_9MAGN</name>
<feature type="region of interest" description="Disordered" evidence="1">
    <location>
        <begin position="48"/>
        <end position="87"/>
    </location>
</feature>
<keyword evidence="3" id="KW-1185">Reference proteome</keyword>